<dbReference type="Pfam" id="PF08352">
    <property type="entry name" value="oligo_HPY"/>
    <property type="match status" value="1"/>
</dbReference>
<accession>A0A1M5N9A2</accession>
<dbReference type="GO" id="GO:0005886">
    <property type="term" value="C:plasma membrane"/>
    <property type="evidence" value="ECO:0007669"/>
    <property type="project" value="UniProtKB-SubCell"/>
</dbReference>
<dbReference type="SUPFAM" id="SSF52540">
    <property type="entry name" value="P-loop containing nucleoside triphosphate hydrolases"/>
    <property type="match status" value="1"/>
</dbReference>
<evidence type="ECO:0000256" key="2">
    <source>
        <dbReference type="ARBA" id="ARBA00005417"/>
    </source>
</evidence>
<dbReference type="InterPro" id="IPR027417">
    <property type="entry name" value="P-loop_NTPase"/>
</dbReference>
<comment type="subcellular location">
    <subcellularLocation>
        <location evidence="1">Cell inner membrane</location>
        <topology evidence="1">Peripheral membrane protein</topology>
    </subcellularLocation>
</comment>
<dbReference type="SMART" id="SM00382">
    <property type="entry name" value="AAA"/>
    <property type="match status" value="1"/>
</dbReference>
<proteinExistence type="inferred from homology"/>
<keyword evidence="3" id="KW-0813">Transport</keyword>
<evidence type="ECO:0000256" key="4">
    <source>
        <dbReference type="ARBA" id="ARBA00022741"/>
    </source>
</evidence>
<keyword evidence="5 8" id="KW-0067">ATP-binding</keyword>
<dbReference type="InterPro" id="IPR003439">
    <property type="entry name" value="ABC_transporter-like_ATP-bd"/>
</dbReference>
<dbReference type="NCBIfam" id="NF008453">
    <property type="entry name" value="PRK11308.1"/>
    <property type="match status" value="1"/>
</dbReference>
<feature type="domain" description="ABC transporter" evidence="7">
    <location>
        <begin position="5"/>
        <end position="255"/>
    </location>
</feature>
<dbReference type="PANTHER" id="PTHR43776:SF7">
    <property type="entry name" value="D,D-DIPEPTIDE TRANSPORT ATP-BINDING PROTEIN DDPF-RELATED"/>
    <property type="match status" value="1"/>
</dbReference>
<dbReference type="PROSITE" id="PS50893">
    <property type="entry name" value="ABC_TRANSPORTER_2"/>
    <property type="match status" value="1"/>
</dbReference>
<organism evidence="8 9">
    <name type="scientific">Bradyrhizobium erythrophlei</name>
    <dbReference type="NCBI Taxonomy" id="1437360"/>
    <lineage>
        <taxon>Bacteria</taxon>
        <taxon>Pseudomonadati</taxon>
        <taxon>Pseudomonadota</taxon>
        <taxon>Alphaproteobacteria</taxon>
        <taxon>Hyphomicrobiales</taxon>
        <taxon>Nitrobacteraceae</taxon>
        <taxon>Bradyrhizobium</taxon>
    </lineage>
</organism>
<dbReference type="Proteomes" id="UP000190675">
    <property type="component" value="Chromosome I"/>
</dbReference>
<dbReference type="CDD" id="cd03257">
    <property type="entry name" value="ABC_NikE_OppD_transporters"/>
    <property type="match status" value="1"/>
</dbReference>
<dbReference type="OrthoDB" id="9815712at2"/>
<evidence type="ECO:0000256" key="6">
    <source>
        <dbReference type="ARBA" id="ARBA00024722"/>
    </source>
</evidence>
<keyword evidence="4" id="KW-0547">Nucleotide-binding</keyword>
<evidence type="ECO:0000313" key="9">
    <source>
        <dbReference type="Proteomes" id="UP000190675"/>
    </source>
</evidence>
<dbReference type="GO" id="GO:0016887">
    <property type="term" value="F:ATP hydrolysis activity"/>
    <property type="evidence" value="ECO:0007669"/>
    <property type="project" value="InterPro"/>
</dbReference>
<evidence type="ECO:0000256" key="3">
    <source>
        <dbReference type="ARBA" id="ARBA00022448"/>
    </source>
</evidence>
<dbReference type="InterPro" id="IPR013563">
    <property type="entry name" value="Oligopep_ABC_C"/>
</dbReference>
<dbReference type="InterPro" id="IPR050319">
    <property type="entry name" value="ABC_transp_ATP-bind"/>
</dbReference>
<dbReference type="PROSITE" id="PS00211">
    <property type="entry name" value="ABC_TRANSPORTER_1"/>
    <property type="match status" value="1"/>
</dbReference>
<dbReference type="NCBIfam" id="TIGR01727">
    <property type="entry name" value="oligo_HPY"/>
    <property type="match status" value="1"/>
</dbReference>
<evidence type="ECO:0000256" key="1">
    <source>
        <dbReference type="ARBA" id="ARBA00004417"/>
    </source>
</evidence>
<evidence type="ECO:0000313" key="8">
    <source>
        <dbReference type="EMBL" id="SHG86100.1"/>
    </source>
</evidence>
<dbReference type="FunFam" id="3.40.50.300:FF:000016">
    <property type="entry name" value="Oligopeptide ABC transporter ATP-binding component"/>
    <property type="match status" value="1"/>
</dbReference>
<dbReference type="Pfam" id="PF00005">
    <property type="entry name" value="ABC_tran"/>
    <property type="match status" value="1"/>
</dbReference>
<dbReference type="GO" id="GO:0005524">
    <property type="term" value="F:ATP binding"/>
    <property type="evidence" value="ECO:0007669"/>
    <property type="project" value="UniProtKB-KW"/>
</dbReference>
<dbReference type="GO" id="GO:0015833">
    <property type="term" value="P:peptide transport"/>
    <property type="evidence" value="ECO:0007669"/>
    <property type="project" value="InterPro"/>
</dbReference>
<dbReference type="GO" id="GO:0055085">
    <property type="term" value="P:transmembrane transport"/>
    <property type="evidence" value="ECO:0007669"/>
    <property type="project" value="UniProtKB-ARBA"/>
</dbReference>
<protein>
    <submittedName>
        <fullName evidence="8">Peptide/nickel transport system ATP-binding protein/oligopeptide transport system ATP-binding protein</fullName>
    </submittedName>
</protein>
<dbReference type="Gene3D" id="3.40.50.300">
    <property type="entry name" value="P-loop containing nucleotide triphosphate hydrolases"/>
    <property type="match status" value="1"/>
</dbReference>
<dbReference type="InterPro" id="IPR003593">
    <property type="entry name" value="AAA+_ATPase"/>
</dbReference>
<dbReference type="EMBL" id="LT670818">
    <property type="protein sequence ID" value="SHG86100.1"/>
    <property type="molecule type" value="Genomic_DNA"/>
</dbReference>
<comment type="function">
    <text evidence="6">Involved in beta-(1--&gt;2)glucan export. Transmembrane domains (TMD) form a pore in the inner membrane and the ATP-binding domain (NBD) is responsible for energy generation.</text>
</comment>
<reference evidence="8 9" key="1">
    <citation type="submission" date="2016-11" db="EMBL/GenBank/DDBJ databases">
        <authorList>
            <person name="Jaros S."/>
            <person name="Januszkiewicz K."/>
            <person name="Wedrychowicz H."/>
        </authorList>
    </citation>
    <scope>NUCLEOTIDE SEQUENCE [LARGE SCALE GENOMIC DNA]</scope>
    <source>
        <strain evidence="8 9">GAS242</strain>
    </source>
</reference>
<sequence length="372" mass="40748">MSALLEVDNLVKHFVAERSVFGRPTAFVKAVDGVSFSVEAGKTLALVGESGCGKSTVSRLVLRLIEPDSGRIRFEGRDLLALDANQLRAFRRDAQIIFQDPYASLNPRMTVNQILTEPLALHDLVPVSGRRERVEELLRLVGLEPRSARRYPHEFSGGQRQRIAIARALAVEPKLIICDEPVSALDVSIRSQILNLLRDLQDRLGLAYIFVSHDLAVVKHIADRIAVMNLGTIVETADTQDLFAMPRHPYTRALLSAIPVPKPQARRSRILLQGDMPSALNPPAGCRFHTRCPYLVERCRTDAPELRDDATTGHHATACHRTAELPPADAVVPEDGQLSPALEKLVAAFSRLGEGSAVPGVGIFDARLPSGI</sequence>
<gene>
    <name evidence="8" type="ORF">SAMN05444169_4493</name>
</gene>
<dbReference type="RefSeq" id="WP_079567821.1">
    <property type="nucleotide sequence ID" value="NZ_LT670818.1"/>
</dbReference>
<dbReference type="PANTHER" id="PTHR43776">
    <property type="entry name" value="TRANSPORT ATP-BINDING PROTEIN"/>
    <property type="match status" value="1"/>
</dbReference>
<name>A0A1M5N9A2_9BRAD</name>
<evidence type="ECO:0000259" key="7">
    <source>
        <dbReference type="PROSITE" id="PS50893"/>
    </source>
</evidence>
<evidence type="ECO:0000256" key="5">
    <source>
        <dbReference type="ARBA" id="ARBA00022840"/>
    </source>
</evidence>
<comment type="similarity">
    <text evidence="2">Belongs to the ABC transporter superfamily.</text>
</comment>
<dbReference type="AlphaFoldDB" id="A0A1M5N9A2"/>
<dbReference type="InterPro" id="IPR017871">
    <property type="entry name" value="ABC_transporter-like_CS"/>
</dbReference>